<sequence length="415" mass="47692">NSLPNTTLYISLLVEKSKESTDEQDCPAILMFEQAAFLQGAKVELPCHCKPDNIKSVIWFYKRHLSSKEIMLIKNFKNKLAVDTSSTVKEIDLLTRFHVVNFDLLIVPSHSDDSGIYICGSKTGEFFYAYELDIQSTTDARLIFGDKEENPLPEYNTNEFLAYTSFREWSPCDRCGVRGEQRKFGLCYVSSQYINPRYQIKGDDVSCGSDAVPKRFKPLIANRTAEIFIRSCKVPCYSNETLGGKVSNVVNDLATYLQGKFSFLPRRKLPTQNHIYALGDRVTLTCPGSKPEHAVAWDKDNERLYRSEYLIGTRKYMNRFIDHGNNLNIKFIEFTDKGLFTCWLNGKPVASFKLDVTKQPPRRRDLRDAETLFATRIIGFGFIFFIVLFVLIHIIKCWCYHCRCCPPKLDPQSEV</sequence>
<dbReference type="SUPFAM" id="SSF48726">
    <property type="entry name" value="Immunoglobulin"/>
    <property type="match status" value="2"/>
</dbReference>
<dbReference type="InterPro" id="IPR007110">
    <property type="entry name" value="Ig-like_dom"/>
</dbReference>
<evidence type="ECO:0000256" key="2">
    <source>
        <dbReference type="ARBA" id="ARBA00008727"/>
    </source>
</evidence>
<evidence type="ECO:0000313" key="10">
    <source>
        <dbReference type="Ensembl" id="ENSXETP00000048851"/>
    </source>
</evidence>
<reference evidence="10" key="1">
    <citation type="journal article" date="2010" name="Science">
        <title>The genome of the Western clawed frog Xenopus tropicalis.</title>
        <authorList>
            <person name="Hellsten U."/>
            <person name="Harland R.M."/>
            <person name="Gilchrist M.J."/>
            <person name="Hendrix D."/>
            <person name="Jurka J."/>
            <person name="Kapitonov V."/>
            <person name="Ovcharenko I."/>
            <person name="Putnam N.H."/>
            <person name="Shu S."/>
            <person name="Taher L."/>
            <person name="Blitz I.L."/>
            <person name="Blumberg B."/>
            <person name="Dichmann D.S."/>
            <person name="Dubchak I."/>
            <person name="Amaya E."/>
            <person name="Detter J.C."/>
            <person name="Fletcher R."/>
            <person name="Gerhard D.S."/>
            <person name="Goodstein D."/>
            <person name="Graves T."/>
            <person name="Grigoriev I.V."/>
            <person name="Grimwood J."/>
            <person name="Kawashima T."/>
            <person name="Lindquist E."/>
            <person name="Lucas S.M."/>
            <person name="Mead P.E."/>
            <person name="Mitros T."/>
            <person name="Ogino H."/>
            <person name="Ohta Y."/>
            <person name="Poliakov A.V."/>
            <person name="Pollet N."/>
            <person name="Robert J."/>
            <person name="Salamov A."/>
            <person name="Sater A.K."/>
            <person name="Schmutz J."/>
            <person name="Terry A."/>
            <person name="Vize P.D."/>
            <person name="Warren W.C."/>
            <person name="Wells D."/>
            <person name="Wills A."/>
            <person name="Wilson R.K."/>
            <person name="Zimmerman L.B."/>
            <person name="Zorn A.M."/>
            <person name="Grainger R."/>
            <person name="Grammer T."/>
            <person name="Khokha M.K."/>
            <person name="Richardson P.M."/>
            <person name="Rokhsar D.S."/>
        </authorList>
    </citation>
    <scope>NUCLEOTIDE SEQUENCE [LARGE SCALE GENOMIC DNA]</scope>
    <source>
        <strain evidence="10">Nigerian</strain>
    </source>
</reference>
<keyword evidence="5 8" id="KW-1133">Transmembrane helix</keyword>
<evidence type="ECO:0000256" key="8">
    <source>
        <dbReference type="SAM" id="Phobius"/>
    </source>
</evidence>
<comment type="subcellular location">
    <subcellularLocation>
        <location evidence="1">Membrane</location>
        <topology evidence="1">Single-pass type I membrane protein</topology>
    </subcellularLocation>
</comment>
<keyword evidence="6 8" id="KW-0472">Membrane</keyword>
<dbReference type="Pfam" id="PF07686">
    <property type="entry name" value="V-set"/>
    <property type="match status" value="1"/>
</dbReference>
<dbReference type="InterPro" id="IPR036179">
    <property type="entry name" value="Ig-like_dom_sf"/>
</dbReference>
<dbReference type="Bgee" id="ENSXETG00000022571">
    <property type="expression patterns" value="Expressed in testis"/>
</dbReference>
<evidence type="ECO:0000256" key="4">
    <source>
        <dbReference type="ARBA" id="ARBA00022729"/>
    </source>
</evidence>
<dbReference type="PANTHER" id="PTHR32178">
    <property type="entry name" value="FAM187"/>
    <property type="match status" value="1"/>
</dbReference>
<dbReference type="InterPro" id="IPR003599">
    <property type="entry name" value="Ig_sub"/>
</dbReference>
<protein>
    <recommendedName>
        <fullName evidence="9">Ig-like domain-containing protein</fullName>
    </recommendedName>
</protein>
<evidence type="ECO:0000256" key="5">
    <source>
        <dbReference type="ARBA" id="ARBA00022989"/>
    </source>
</evidence>
<dbReference type="AlphaFoldDB" id="F7AN27"/>
<dbReference type="FunCoup" id="F7AN27">
    <property type="interactions" value="237"/>
</dbReference>
<dbReference type="eggNOG" id="ENOG502QRCU">
    <property type="taxonomic scope" value="Eukaryota"/>
</dbReference>
<dbReference type="Ensembl" id="ENSXETT00000048851">
    <property type="protein sequence ID" value="ENSXETP00000048851"/>
    <property type="gene ID" value="ENSXETG00000022571"/>
</dbReference>
<feature type="domain" description="Ig-like" evidence="9">
    <location>
        <begin position="265"/>
        <end position="357"/>
    </location>
</feature>
<name>F7AN27_XENTR</name>
<dbReference type="InterPro" id="IPR013106">
    <property type="entry name" value="Ig_V-set"/>
</dbReference>
<dbReference type="InterPro" id="IPR039311">
    <property type="entry name" value="FAM187A/B"/>
</dbReference>
<evidence type="ECO:0000256" key="7">
    <source>
        <dbReference type="ARBA" id="ARBA00023180"/>
    </source>
</evidence>
<dbReference type="SMART" id="SM00409">
    <property type="entry name" value="IG"/>
    <property type="match status" value="2"/>
</dbReference>
<dbReference type="HOGENOM" id="CLU_054403_0_0_1"/>
<organism evidence="10">
    <name type="scientific">Xenopus tropicalis</name>
    <name type="common">Western clawed frog</name>
    <name type="synonym">Silurana tropicalis</name>
    <dbReference type="NCBI Taxonomy" id="8364"/>
    <lineage>
        <taxon>Eukaryota</taxon>
        <taxon>Metazoa</taxon>
        <taxon>Chordata</taxon>
        <taxon>Craniata</taxon>
        <taxon>Vertebrata</taxon>
        <taxon>Euteleostomi</taxon>
        <taxon>Amphibia</taxon>
        <taxon>Batrachia</taxon>
        <taxon>Anura</taxon>
        <taxon>Pipoidea</taxon>
        <taxon>Pipidae</taxon>
        <taxon>Xenopodinae</taxon>
        <taxon>Xenopus</taxon>
        <taxon>Silurana</taxon>
    </lineage>
</organism>
<feature type="transmembrane region" description="Helical" evidence="8">
    <location>
        <begin position="372"/>
        <end position="395"/>
    </location>
</feature>
<reference evidence="10" key="2">
    <citation type="submission" date="2011-07" db="UniProtKB">
        <authorList>
            <consortium name="Ensembl"/>
        </authorList>
    </citation>
    <scope>IDENTIFICATION</scope>
</reference>
<dbReference type="PROSITE" id="PS50835">
    <property type="entry name" value="IG_LIKE"/>
    <property type="match status" value="2"/>
</dbReference>
<evidence type="ECO:0000259" key="9">
    <source>
        <dbReference type="PROSITE" id="PS50835"/>
    </source>
</evidence>
<dbReference type="InterPro" id="IPR013783">
    <property type="entry name" value="Ig-like_fold"/>
</dbReference>
<comment type="similarity">
    <text evidence="2">Belongs to the FAM187 family.</text>
</comment>
<accession>F7AN27</accession>
<proteinExistence type="inferred from homology"/>
<dbReference type="InParanoid" id="F7AN27"/>
<dbReference type="GeneTree" id="ENSGT00530000063991"/>
<keyword evidence="7" id="KW-0325">Glycoprotein</keyword>
<keyword evidence="4" id="KW-0732">Signal</keyword>
<evidence type="ECO:0000256" key="3">
    <source>
        <dbReference type="ARBA" id="ARBA00022692"/>
    </source>
</evidence>
<evidence type="ECO:0000256" key="1">
    <source>
        <dbReference type="ARBA" id="ARBA00004479"/>
    </source>
</evidence>
<keyword evidence="3 8" id="KW-0812">Transmembrane</keyword>
<dbReference type="Gene3D" id="2.60.40.10">
    <property type="entry name" value="Immunoglobulins"/>
    <property type="match status" value="2"/>
</dbReference>
<evidence type="ECO:0000256" key="6">
    <source>
        <dbReference type="ARBA" id="ARBA00023136"/>
    </source>
</evidence>
<dbReference type="GO" id="GO:0016020">
    <property type="term" value="C:membrane"/>
    <property type="evidence" value="ECO:0007669"/>
    <property type="project" value="UniProtKB-SubCell"/>
</dbReference>
<feature type="domain" description="Ig-like" evidence="9">
    <location>
        <begin position="27"/>
        <end position="119"/>
    </location>
</feature>
<dbReference type="PANTHER" id="PTHR32178:SF7">
    <property type="entry name" value="IG-LIKE V-TYPE DOMAIN-CONTAINING PROTEIN FAM187A"/>
    <property type="match status" value="1"/>
</dbReference>